<comment type="caution">
    <text evidence="1">The sequence shown here is derived from an EMBL/GenBank/DDBJ whole genome shotgun (WGS) entry which is preliminary data.</text>
</comment>
<evidence type="ECO:0000313" key="2">
    <source>
        <dbReference type="Proteomes" id="UP001060895"/>
    </source>
</evidence>
<protein>
    <submittedName>
        <fullName evidence="1">Uncharacterized protein</fullName>
    </submittedName>
</protein>
<dbReference type="Proteomes" id="UP001060895">
    <property type="component" value="Unassembled WGS sequence"/>
</dbReference>
<name>A0ABQ0P4N3_9PROT</name>
<dbReference type="EMBL" id="BAQP01000035">
    <property type="protein sequence ID" value="GBQ21644.1"/>
    <property type="molecule type" value="Genomic_DNA"/>
</dbReference>
<gene>
    <name evidence="1" type="ORF">AA12717_0956</name>
</gene>
<reference evidence="1" key="1">
    <citation type="submission" date="2013-04" db="EMBL/GenBank/DDBJ databases">
        <title>The genome sequencing project of 58 acetic acid bacteria.</title>
        <authorList>
            <person name="Okamoto-Kainuma A."/>
            <person name="Ishikawa M."/>
            <person name="Umino S."/>
            <person name="Koizumi Y."/>
            <person name="Shiwa Y."/>
            <person name="Yoshikawa H."/>
            <person name="Matsutani M."/>
            <person name="Matsushita K."/>
        </authorList>
    </citation>
    <scope>NUCLEOTIDE SEQUENCE</scope>
    <source>
        <strain evidence="1">DSM 12717</strain>
    </source>
</reference>
<keyword evidence="2" id="KW-1185">Reference proteome</keyword>
<proteinExistence type="predicted"/>
<sequence>MTHGLISERTYIARSPSLKIGCPLIRDGHTLLPHRSRLGGGQHINLTGDYLWTDAGIPEGKLRPLR</sequence>
<organism evidence="1 2">
    <name type="scientific">Gluconacetobacter sacchari DSM 12717</name>
    <dbReference type="NCBI Taxonomy" id="1307940"/>
    <lineage>
        <taxon>Bacteria</taxon>
        <taxon>Pseudomonadati</taxon>
        <taxon>Pseudomonadota</taxon>
        <taxon>Alphaproteobacteria</taxon>
        <taxon>Acetobacterales</taxon>
        <taxon>Acetobacteraceae</taxon>
        <taxon>Gluconacetobacter</taxon>
    </lineage>
</organism>
<evidence type="ECO:0000313" key="1">
    <source>
        <dbReference type="EMBL" id="GBQ21644.1"/>
    </source>
</evidence>
<accession>A0ABQ0P4N3</accession>